<dbReference type="InterPro" id="IPR018456">
    <property type="entry name" value="PTR2_symporter_CS"/>
</dbReference>
<feature type="transmembrane region" description="Helical" evidence="7">
    <location>
        <begin position="591"/>
        <end position="608"/>
    </location>
</feature>
<evidence type="ECO:0000313" key="9">
    <source>
        <dbReference type="Proteomes" id="UP000008022"/>
    </source>
</evidence>
<dbReference type="SUPFAM" id="SSF103473">
    <property type="entry name" value="MFS general substrate transporter"/>
    <property type="match status" value="1"/>
</dbReference>
<feature type="transmembrane region" description="Helical" evidence="7">
    <location>
        <begin position="203"/>
        <end position="219"/>
    </location>
</feature>
<dbReference type="OMA" id="AGWIPDK"/>
<evidence type="ECO:0000256" key="4">
    <source>
        <dbReference type="ARBA" id="ARBA00022989"/>
    </source>
</evidence>
<comment type="subcellular location">
    <subcellularLocation>
        <location evidence="1 6">Membrane</location>
        <topology evidence="1 6">Multi-pass membrane protein</topology>
    </subcellularLocation>
</comment>
<feature type="transmembrane region" description="Helical" evidence="7">
    <location>
        <begin position="508"/>
        <end position="530"/>
    </location>
</feature>
<feature type="transmembrane region" description="Helical" evidence="7">
    <location>
        <begin position="395"/>
        <end position="414"/>
    </location>
</feature>
<dbReference type="GO" id="GO:0022857">
    <property type="term" value="F:transmembrane transporter activity"/>
    <property type="evidence" value="ECO:0007669"/>
    <property type="project" value="InterPro"/>
</dbReference>
<dbReference type="Proteomes" id="UP000008022">
    <property type="component" value="Unassembled WGS sequence"/>
</dbReference>
<feature type="transmembrane region" description="Helical" evidence="7">
    <location>
        <begin position="434"/>
        <end position="457"/>
    </location>
</feature>
<dbReference type="PROSITE" id="PS01023">
    <property type="entry name" value="PTR2_2"/>
    <property type="match status" value="1"/>
</dbReference>
<protein>
    <recommendedName>
        <fullName evidence="10">Major facilitator superfamily (MFS) profile domain-containing protein</fullName>
    </recommendedName>
</protein>
<dbReference type="Gene3D" id="1.20.1250.20">
    <property type="entry name" value="MFS general substrate transporter like domains"/>
    <property type="match status" value="1"/>
</dbReference>
<organism evidence="8 9">
    <name type="scientific">Oryza rufipogon</name>
    <name type="common">Brownbeard rice</name>
    <name type="synonym">Asian wild rice</name>
    <dbReference type="NCBI Taxonomy" id="4529"/>
    <lineage>
        <taxon>Eukaryota</taxon>
        <taxon>Viridiplantae</taxon>
        <taxon>Streptophyta</taxon>
        <taxon>Embryophyta</taxon>
        <taxon>Tracheophyta</taxon>
        <taxon>Spermatophyta</taxon>
        <taxon>Magnoliopsida</taxon>
        <taxon>Liliopsida</taxon>
        <taxon>Poales</taxon>
        <taxon>Poaceae</taxon>
        <taxon>BOP clade</taxon>
        <taxon>Oryzoideae</taxon>
        <taxon>Oryzeae</taxon>
        <taxon>Oryzinae</taxon>
        <taxon>Oryza</taxon>
    </lineage>
</organism>
<dbReference type="InterPro" id="IPR036259">
    <property type="entry name" value="MFS_trans_sf"/>
</dbReference>
<dbReference type="GO" id="GO:0006857">
    <property type="term" value="P:oligopeptide transport"/>
    <property type="evidence" value="ECO:0007669"/>
    <property type="project" value="InterPro"/>
</dbReference>
<dbReference type="AlphaFoldDB" id="A0A0E0QYA3"/>
<dbReference type="eggNOG" id="KOG1237">
    <property type="taxonomic scope" value="Eukaryota"/>
</dbReference>
<evidence type="ECO:0000313" key="8">
    <source>
        <dbReference type="EnsemblPlants" id="ORUFI10G08170.1"/>
    </source>
</evidence>
<feature type="transmembrane region" description="Helical" evidence="7">
    <location>
        <begin position="165"/>
        <end position="191"/>
    </location>
</feature>
<dbReference type="Pfam" id="PF00854">
    <property type="entry name" value="PTR2"/>
    <property type="match status" value="1"/>
</dbReference>
<feature type="transmembrane region" description="Helical" evidence="7">
    <location>
        <begin position="273"/>
        <end position="293"/>
    </location>
</feature>
<evidence type="ECO:0000256" key="3">
    <source>
        <dbReference type="ARBA" id="ARBA00022692"/>
    </source>
</evidence>
<comment type="similarity">
    <text evidence="2 6">Belongs to the major facilitator superfamily. Proton-dependent oligopeptide transporter (POT/PTR) (TC 2.A.17) family.</text>
</comment>
<reference evidence="8" key="2">
    <citation type="submission" date="2015-06" db="UniProtKB">
        <authorList>
            <consortium name="EnsemblPlants"/>
        </authorList>
    </citation>
    <scope>IDENTIFICATION</scope>
</reference>
<accession>A0A0E0QYA3</accession>
<name>A0A0E0QYA3_ORYRU</name>
<evidence type="ECO:0000256" key="7">
    <source>
        <dbReference type="SAM" id="Phobius"/>
    </source>
</evidence>
<evidence type="ECO:0000256" key="1">
    <source>
        <dbReference type="ARBA" id="ARBA00004141"/>
    </source>
</evidence>
<feature type="transmembrane region" description="Helical" evidence="7">
    <location>
        <begin position="137"/>
        <end position="158"/>
    </location>
</feature>
<dbReference type="EnsemblPlants" id="ORUFI10G08170.1">
    <property type="protein sequence ID" value="ORUFI10G08170.1"/>
    <property type="gene ID" value="ORUFI10G08170"/>
</dbReference>
<feature type="transmembrane region" description="Helical" evidence="7">
    <location>
        <begin position="469"/>
        <end position="488"/>
    </location>
</feature>
<keyword evidence="4 7" id="KW-1133">Transmembrane helix</keyword>
<dbReference type="PANTHER" id="PTHR11654">
    <property type="entry name" value="OLIGOPEPTIDE TRANSPORTER-RELATED"/>
    <property type="match status" value="1"/>
</dbReference>
<evidence type="ECO:0000256" key="5">
    <source>
        <dbReference type="ARBA" id="ARBA00023136"/>
    </source>
</evidence>
<evidence type="ECO:0000256" key="6">
    <source>
        <dbReference type="RuleBase" id="RU003755"/>
    </source>
</evidence>
<proteinExistence type="inferred from homology"/>
<keyword evidence="6" id="KW-0813">Transport</keyword>
<feature type="transmembrane region" description="Helical" evidence="7">
    <location>
        <begin position="542"/>
        <end position="559"/>
    </location>
</feature>
<dbReference type="InterPro" id="IPR000109">
    <property type="entry name" value="POT_fam"/>
</dbReference>
<keyword evidence="9" id="KW-1185">Reference proteome</keyword>
<feature type="transmembrane region" description="Helical" evidence="7">
    <location>
        <begin position="97"/>
        <end position="117"/>
    </location>
</feature>
<reference evidence="9" key="1">
    <citation type="submission" date="2013-06" db="EMBL/GenBank/DDBJ databases">
        <authorList>
            <person name="Zhao Q."/>
        </authorList>
    </citation>
    <scope>NUCLEOTIDE SEQUENCE</scope>
    <source>
        <strain evidence="9">cv. W1943</strain>
    </source>
</reference>
<dbReference type="GO" id="GO:0016020">
    <property type="term" value="C:membrane"/>
    <property type="evidence" value="ECO:0007669"/>
    <property type="project" value="UniProtKB-SubCell"/>
</dbReference>
<evidence type="ECO:0000256" key="2">
    <source>
        <dbReference type="ARBA" id="ARBA00005982"/>
    </source>
</evidence>
<evidence type="ECO:0008006" key="10">
    <source>
        <dbReference type="Google" id="ProtNLM"/>
    </source>
</evidence>
<keyword evidence="3 6" id="KW-0812">Transmembrane</keyword>
<sequence>MGERQPHHLHLHLPPRPTSHRRFCPSLSNRPSLTLLRVIGFLPTKLLKKPEAQMEASDEERPLIHHLPPQEQCSKYTCDGMVNIDSKPALKQSTGNWRACFFILGVEFTECICFYGVSKNLVTYLTSVLHESNVNAAQSVSIWIGSCFFTPLIGAFLADTYWGRYWTVVMSILVIILGMIVLTVSASPLFLNASFYNGGISRLTVYLGLYLFALGTGGIKPNIPAFGADQFDGADPVERVTKGSFFNWYYFSINVGSLLSSTVVVWVQDNIGWSVGFAGPMLLLGFGLAMFIAGRRAYRYKKLGGSPLTRVFQVLVAAVRNHRLNLPDDSSLLHELPGVTEGDYRTQHTYQFRFLDKAAILSDKNCAPAAPSSPWRLCTVSQVEELKMLLRTFPVWASLVGFFMVTAQMTSTLIEQGVAMDGRVGRFTVPPASLATFDVVAVLALIPVYDAALVPLARRVTGRDRGVSHMQRIGVGLALSAVAMAYSALVEARRLAMAAAAAGTRMSIAWQVPSFFVLGAGEVFAVIGMLEFCYEQSPASMKSLGTALVQLAVAVANYLNSGMLRVVAAATARGGGAGWIPDKLDEGHLDYFFWMMAALSVLNLLQFLHCSIRFRGNNTLSSS</sequence>
<keyword evidence="5 7" id="KW-0472">Membrane</keyword>
<dbReference type="HOGENOM" id="CLU_009313_4_1_1"/>
<feature type="transmembrane region" description="Helical" evidence="7">
    <location>
        <begin position="248"/>
        <end position="267"/>
    </location>
</feature>
<dbReference type="Gramene" id="ORUFI10G08170.1">
    <property type="protein sequence ID" value="ORUFI10G08170.1"/>
    <property type="gene ID" value="ORUFI10G08170"/>
</dbReference>